<evidence type="ECO:0000256" key="1">
    <source>
        <dbReference type="ARBA" id="ARBA00022676"/>
    </source>
</evidence>
<evidence type="ECO:0000256" key="3">
    <source>
        <dbReference type="ARBA" id="ARBA00023180"/>
    </source>
</evidence>
<reference evidence="5 6" key="1">
    <citation type="submission" date="2023-01" db="EMBL/GenBank/DDBJ databases">
        <title>Novel diversity within Roseofilum (Cyanobacteria; Desertifilaceae) from marine benthic mats with descriptions of four novel species.</title>
        <authorList>
            <person name="Wang Y."/>
            <person name="Berthold D.E."/>
            <person name="Hu J."/>
            <person name="Lefler F.W."/>
            <person name="Laughinghouse H.D. IV."/>
        </authorList>
    </citation>
    <scope>NUCLEOTIDE SEQUENCE [LARGE SCALE GENOMIC DNA]</scope>
    <source>
        <strain evidence="5 6">BLCC-M114</strain>
    </source>
</reference>
<accession>A0ABT7B8B3</accession>
<name>A0ABT7B8B3_9CYAN</name>
<dbReference type="InterPro" id="IPR049625">
    <property type="entry name" value="Glyco_transf_61_cat"/>
</dbReference>
<proteinExistence type="predicted"/>
<keyword evidence="3" id="KW-0325">Glycoprotein</keyword>
<dbReference type="InterPro" id="IPR007657">
    <property type="entry name" value="Glycosyltransferase_61"/>
</dbReference>
<protein>
    <submittedName>
        <fullName evidence="5">Glycosyltransferase family 61 protein</fullName>
    </submittedName>
</protein>
<feature type="domain" description="Glycosyltransferase 61 catalytic" evidence="4">
    <location>
        <begin position="174"/>
        <end position="353"/>
    </location>
</feature>
<evidence type="ECO:0000256" key="2">
    <source>
        <dbReference type="ARBA" id="ARBA00022679"/>
    </source>
</evidence>
<keyword evidence="1" id="KW-0328">Glycosyltransferase</keyword>
<dbReference type="Proteomes" id="UP001235849">
    <property type="component" value="Unassembled WGS sequence"/>
</dbReference>
<evidence type="ECO:0000259" key="4">
    <source>
        <dbReference type="Pfam" id="PF04577"/>
    </source>
</evidence>
<dbReference type="RefSeq" id="WP_283767718.1">
    <property type="nucleotide sequence ID" value="NZ_JAQOSO010000082.1"/>
</dbReference>
<evidence type="ECO:0000313" key="5">
    <source>
        <dbReference type="EMBL" id="MDJ1175413.1"/>
    </source>
</evidence>
<dbReference type="EMBL" id="JAQOSO010000082">
    <property type="protein sequence ID" value="MDJ1175413.1"/>
    <property type="molecule type" value="Genomic_DNA"/>
</dbReference>
<keyword evidence="2" id="KW-0808">Transferase</keyword>
<evidence type="ECO:0000313" key="6">
    <source>
        <dbReference type="Proteomes" id="UP001235849"/>
    </source>
</evidence>
<gene>
    <name evidence="5" type="ORF">PMG25_15070</name>
</gene>
<sequence length="415" mass="47580">MNYNLLSKTTQSINNLTRFISIKLNNIIANLLRILPVSSEMLGPIKGFYQSTSDFISSQSPNLIGDEYRYQPVYFESDQEMRKPISLDQEEHWEFKSFYNDPMPETFVAHVPNARVWGYSGTVIVADDKILADVSREFIPNLKCHSSWNKMKFPSIRKLEGTAAVLSATGGEGFYHFLLDVVPRLKLIECAKISYTEIDYFIVNSYQKKFHQEILDKLGICKEKIIESETNPHVKVDQLIVPSLTGNIITKPSWVRDYLSQKILGDIDYSLYDQVVRKNNRIYINREQANIRKVKNQDQVLEVLENFKFELVTLELMSVTDQALLFSSADVVVAPHGAGLSNIIFCHPGTKVIEIFSPNYVKPFYWSLANISNLEYYYIMGEGEAPEPYVDPNKITEDIMVNIESLIKILKIAQV</sequence>
<organism evidence="5 6">
    <name type="scientific">Roseofilum capinflatum BLCC-M114</name>
    <dbReference type="NCBI Taxonomy" id="3022440"/>
    <lineage>
        <taxon>Bacteria</taxon>
        <taxon>Bacillati</taxon>
        <taxon>Cyanobacteriota</taxon>
        <taxon>Cyanophyceae</taxon>
        <taxon>Desertifilales</taxon>
        <taxon>Desertifilaceae</taxon>
        <taxon>Roseofilum</taxon>
        <taxon>Roseofilum capinflatum</taxon>
    </lineage>
</organism>
<dbReference type="PANTHER" id="PTHR20961">
    <property type="entry name" value="GLYCOSYLTRANSFERASE"/>
    <property type="match status" value="1"/>
</dbReference>
<dbReference type="Pfam" id="PF04577">
    <property type="entry name" value="Glyco_transf_61"/>
    <property type="match status" value="1"/>
</dbReference>
<comment type="caution">
    <text evidence="5">The sequence shown here is derived from an EMBL/GenBank/DDBJ whole genome shotgun (WGS) entry which is preliminary data.</text>
</comment>
<keyword evidence="6" id="KW-1185">Reference proteome</keyword>